<name>C8N7E2_CARH6</name>
<dbReference type="AlphaFoldDB" id="C8N7E2"/>
<dbReference type="Proteomes" id="UP000004870">
    <property type="component" value="Unassembled WGS sequence"/>
</dbReference>
<evidence type="ECO:0000313" key="1">
    <source>
        <dbReference type="EMBL" id="EEV89452.1"/>
    </source>
</evidence>
<organism evidence="1 2">
    <name type="scientific">Cardiobacterium hominis (strain ATCC 15826 / DSM 8339 / NCTC 10426 / 6573)</name>
    <dbReference type="NCBI Taxonomy" id="638300"/>
    <lineage>
        <taxon>Bacteria</taxon>
        <taxon>Pseudomonadati</taxon>
        <taxon>Pseudomonadota</taxon>
        <taxon>Gammaproteobacteria</taxon>
        <taxon>Cardiobacteriales</taxon>
        <taxon>Cardiobacteriaceae</taxon>
        <taxon>Cardiobacterium</taxon>
    </lineage>
</organism>
<reference evidence="1 2" key="1">
    <citation type="submission" date="2009-08" db="EMBL/GenBank/DDBJ databases">
        <authorList>
            <person name="Qin X."/>
            <person name="Bachman B."/>
            <person name="Battles P."/>
            <person name="Bell A."/>
            <person name="Bess C."/>
            <person name="Bickham C."/>
            <person name="Chaboub L."/>
            <person name="Chen D."/>
            <person name="Coyle M."/>
            <person name="Deiros D.R."/>
            <person name="Dinh H."/>
            <person name="Forbes L."/>
            <person name="Fowler G."/>
            <person name="Francisco L."/>
            <person name="Fu Q."/>
            <person name="Gubbala S."/>
            <person name="Hale W."/>
            <person name="Han Y."/>
            <person name="Hemphill L."/>
            <person name="Highlander S.K."/>
            <person name="Hirani K."/>
            <person name="Hogues M."/>
            <person name="Jackson L."/>
            <person name="Jakkamsetti A."/>
            <person name="Javaid M."/>
            <person name="Jiang H."/>
            <person name="Korchina V."/>
            <person name="Kovar C."/>
            <person name="Lara F."/>
            <person name="Lee S."/>
            <person name="Mata R."/>
            <person name="Mathew T."/>
            <person name="Moen C."/>
            <person name="Morales K."/>
            <person name="Munidasa M."/>
            <person name="Nazareth L."/>
            <person name="Ngo R."/>
            <person name="Nguyen L."/>
            <person name="Okwuonu G."/>
            <person name="Ongeri F."/>
            <person name="Patil S."/>
            <person name="Petrosino J."/>
            <person name="Pham C."/>
            <person name="Pham P."/>
            <person name="Pu L.-L."/>
            <person name="Puazo M."/>
            <person name="Raj R."/>
            <person name="Reid J."/>
            <person name="Rouhana J."/>
            <person name="Saada N."/>
            <person name="Shang Y."/>
            <person name="Simmons D."/>
            <person name="Thornton R."/>
            <person name="Warren J."/>
            <person name="Weissenberger G."/>
            <person name="Zhang J."/>
            <person name="Zhang L."/>
            <person name="Zhou C."/>
            <person name="Zhu D."/>
            <person name="Muzny D."/>
            <person name="Worley K."/>
            <person name="Gibbs R."/>
        </authorList>
    </citation>
    <scope>NUCLEOTIDE SEQUENCE [LARGE SCALE GENOMIC DNA]</scope>
    <source>
        <strain evidence="2">ATCC 15826 / DSM 8339 / NCTC 10426 / 6573</strain>
    </source>
</reference>
<gene>
    <name evidence="1" type="ORF">HMPREF0198_0419</name>
</gene>
<evidence type="ECO:0000313" key="2">
    <source>
        <dbReference type="Proteomes" id="UP000004870"/>
    </source>
</evidence>
<protein>
    <submittedName>
        <fullName evidence="1">Uncharacterized protein</fullName>
    </submittedName>
</protein>
<dbReference type="EMBL" id="ACKY01000020">
    <property type="protein sequence ID" value="EEV89452.1"/>
    <property type="molecule type" value="Genomic_DNA"/>
</dbReference>
<accession>C8N7E2</accession>
<sequence>MLRRLAVQPRTAFGGAPCMRLYEYRYRYCRGGNARHCTPRCGVS</sequence>
<comment type="caution">
    <text evidence="1">The sequence shown here is derived from an EMBL/GenBank/DDBJ whole genome shotgun (WGS) entry which is preliminary data.</text>
</comment>
<dbReference type="HOGENOM" id="CLU_3213973_0_0_6"/>
<proteinExistence type="predicted"/>
<keyword evidence="2" id="KW-1185">Reference proteome</keyword>